<dbReference type="PANTHER" id="PTHR30069">
    <property type="entry name" value="TONB-DEPENDENT OUTER MEMBRANE RECEPTOR"/>
    <property type="match status" value="1"/>
</dbReference>
<keyword evidence="5 10" id="KW-0812">Transmembrane</keyword>
<evidence type="ECO:0000256" key="5">
    <source>
        <dbReference type="ARBA" id="ARBA00022692"/>
    </source>
</evidence>
<dbReference type="NCBIfam" id="TIGR01785">
    <property type="entry name" value="TonB-hemin"/>
    <property type="match status" value="1"/>
</dbReference>
<dbReference type="Gene3D" id="2.40.170.20">
    <property type="entry name" value="TonB-dependent receptor, beta-barrel domain"/>
    <property type="match status" value="1"/>
</dbReference>
<dbReference type="GO" id="GO:0015232">
    <property type="term" value="F:heme transmembrane transporter activity"/>
    <property type="evidence" value="ECO:0007669"/>
    <property type="project" value="InterPro"/>
</dbReference>
<evidence type="ECO:0000256" key="10">
    <source>
        <dbReference type="PROSITE-ProRule" id="PRU01360"/>
    </source>
</evidence>
<dbReference type="AlphaFoldDB" id="A0A076LQJ5"/>
<gene>
    <name evidence="14" type="ORF">ETEE_3841</name>
</gene>
<keyword evidence="4 10" id="KW-1134">Transmembrane beta strand</keyword>
<evidence type="ECO:0000256" key="6">
    <source>
        <dbReference type="ARBA" id="ARBA00022729"/>
    </source>
</evidence>
<keyword evidence="7 11" id="KW-0798">TonB box</keyword>
<evidence type="ECO:0000256" key="2">
    <source>
        <dbReference type="ARBA" id="ARBA00009810"/>
    </source>
</evidence>
<dbReference type="InterPro" id="IPR037066">
    <property type="entry name" value="Plug_dom_sf"/>
</dbReference>
<evidence type="ECO:0000259" key="12">
    <source>
        <dbReference type="Pfam" id="PF00593"/>
    </source>
</evidence>
<accession>A0A076LQJ5</accession>
<dbReference type="HOGENOM" id="CLU_008287_19_3_6"/>
<name>A0A076LQJ5_9GAMM</name>
<evidence type="ECO:0000259" key="13">
    <source>
        <dbReference type="Pfam" id="PF07715"/>
    </source>
</evidence>
<dbReference type="KEGG" id="ete:ETEE_3841"/>
<organism evidence="14 15">
    <name type="scientific">Edwardsiella anguillarum ET080813</name>
    <dbReference type="NCBI Taxonomy" id="667120"/>
    <lineage>
        <taxon>Bacteria</taxon>
        <taxon>Pseudomonadati</taxon>
        <taxon>Pseudomonadota</taxon>
        <taxon>Gammaproteobacteria</taxon>
        <taxon>Enterobacterales</taxon>
        <taxon>Hafniaceae</taxon>
        <taxon>Edwardsiella</taxon>
    </lineage>
</organism>
<keyword evidence="3 10" id="KW-0813">Transport</keyword>
<keyword evidence="8 10" id="KW-0472">Membrane</keyword>
<dbReference type="CDD" id="cd01347">
    <property type="entry name" value="ligand_gated_channel"/>
    <property type="match status" value="1"/>
</dbReference>
<dbReference type="InterPro" id="IPR010949">
    <property type="entry name" value="TonB_Hb/transfer/lactofer_rcpt"/>
</dbReference>
<dbReference type="InterPro" id="IPR039426">
    <property type="entry name" value="TonB-dep_rcpt-like"/>
</dbReference>
<keyword evidence="14" id="KW-0675">Receptor</keyword>
<dbReference type="PROSITE" id="PS52016">
    <property type="entry name" value="TONB_DEPENDENT_REC_3"/>
    <property type="match status" value="1"/>
</dbReference>
<comment type="subcellular location">
    <subcellularLocation>
        <location evidence="1 10">Cell outer membrane</location>
        <topology evidence="1 10">Multi-pass membrane protein</topology>
    </subcellularLocation>
</comment>
<comment type="similarity">
    <text evidence="2 10 11">Belongs to the TonB-dependent receptor family.</text>
</comment>
<feature type="domain" description="TonB-dependent receptor-like beta-barrel" evidence="12">
    <location>
        <begin position="245"/>
        <end position="631"/>
    </location>
</feature>
<dbReference type="Pfam" id="PF07715">
    <property type="entry name" value="Plug"/>
    <property type="match status" value="1"/>
</dbReference>
<dbReference type="GeneID" id="33941209"/>
<feature type="domain" description="TonB-dependent receptor plug" evidence="13">
    <location>
        <begin position="48"/>
        <end position="150"/>
    </location>
</feature>
<dbReference type="Proteomes" id="UP000028681">
    <property type="component" value="Chromosome"/>
</dbReference>
<sequence>MPMLFNPALRPLTLAIGAILLTPTLLLAAESGDSVTVIATGNQRDSFSAPMMVTVIDQQDPVAASAASAPEMLRNVPGLSLSGVGRSNGQDITLRGYDNRGVLVLVDGVRQGTDTGHLNGTFLDPALIKRVEVVRGPGALLYGNGALGGVIAYQTVDAADLLLPGKTSGYRLFASGGTQDHSLGLGASAYARSDTLDGLLSFSTRQRGDLRLGGGERAANRETIGNLLAKGTWLIDDAQSLRASLRYYDNAAREPKNPQDIQASARSVMTRRDTIQRDLQLEYRLKPLESTWLDAGLRPYYSDVRITASPQGESEESRTQRTLGLRAENRSRLWTDGPAAHLFTYGSEAYGQSQRPGGGASAYPQADIRFASGWLQDEITLRDLPVSLVAGTRYDNYRAHSDSHGDISANKWSSRAAVTVTPADWLMLFTSYAQAFRAPTIGEIYNDGRHFSIGPFVNYWRPNPNLRPESNTTQEAGFGLRFDDLLAEGDSLQFKSSYFGTRAKNYIDTQVVNDFAKRQFYTTSINVDDVKLWGWDVVLNYRSDRFSWESAYNRTRGKNSQSGDWIANGTPDTLSNRLDIPLAHSGFSVGWVGTFAAAFYTNDSRTQPQAGYGVNDFYVSYRTPALGNQFSATTVLSNAFDKAYYAPSGALQDGRGARLLLSYQW</sequence>
<dbReference type="GO" id="GO:0009279">
    <property type="term" value="C:cell outer membrane"/>
    <property type="evidence" value="ECO:0007669"/>
    <property type="project" value="UniProtKB-SubCell"/>
</dbReference>
<evidence type="ECO:0000256" key="7">
    <source>
        <dbReference type="ARBA" id="ARBA00023077"/>
    </source>
</evidence>
<keyword evidence="6" id="KW-0732">Signal</keyword>
<dbReference type="PANTHER" id="PTHR30069:SF41">
    <property type="entry name" value="HEME_HEMOPEXIN UTILIZATION PROTEIN C"/>
    <property type="match status" value="1"/>
</dbReference>
<dbReference type="NCBIfam" id="TIGR01786">
    <property type="entry name" value="TonB-hemlactrns"/>
    <property type="match status" value="1"/>
</dbReference>
<evidence type="ECO:0000256" key="3">
    <source>
        <dbReference type="ARBA" id="ARBA00022448"/>
    </source>
</evidence>
<dbReference type="InterPro" id="IPR012910">
    <property type="entry name" value="Plug_dom"/>
</dbReference>
<dbReference type="InterPro" id="IPR036942">
    <property type="entry name" value="Beta-barrel_TonB_sf"/>
</dbReference>
<dbReference type="EMBL" id="CP006664">
    <property type="protein sequence ID" value="AIJ10251.1"/>
    <property type="molecule type" value="Genomic_DNA"/>
</dbReference>
<keyword evidence="9 10" id="KW-0998">Cell outer membrane</keyword>
<dbReference type="Gene3D" id="2.170.130.10">
    <property type="entry name" value="TonB-dependent receptor, plug domain"/>
    <property type="match status" value="1"/>
</dbReference>
<evidence type="ECO:0000256" key="8">
    <source>
        <dbReference type="ARBA" id="ARBA00023136"/>
    </source>
</evidence>
<dbReference type="InterPro" id="IPR000531">
    <property type="entry name" value="Beta-barrel_TonB"/>
</dbReference>
<evidence type="ECO:0000256" key="9">
    <source>
        <dbReference type="ARBA" id="ARBA00023237"/>
    </source>
</evidence>
<dbReference type="GO" id="GO:0015344">
    <property type="term" value="F:siderophore uptake transmembrane transporter activity"/>
    <property type="evidence" value="ECO:0007669"/>
    <property type="project" value="TreeGrafter"/>
</dbReference>
<dbReference type="GO" id="GO:0044718">
    <property type="term" value="P:siderophore transmembrane transport"/>
    <property type="evidence" value="ECO:0007669"/>
    <property type="project" value="TreeGrafter"/>
</dbReference>
<evidence type="ECO:0000256" key="11">
    <source>
        <dbReference type="RuleBase" id="RU003357"/>
    </source>
</evidence>
<dbReference type="RefSeq" id="WP_034163375.1">
    <property type="nucleotide sequence ID" value="NZ_CP006664.1"/>
</dbReference>
<reference evidence="14 15" key="1">
    <citation type="journal article" date="2012" name="PLoS ONE">
        <title>Edwardsiella comparative phylogenomics reveal the new intra/inter-species taxonomic relationships, virulence evolution and niche adaptation mechanisms.</title>
        <authorList>
            <person name="Yang M."/>
            <person name="Lv Y."/>
            <person name="Xiao J."/>
            <person name="Wu H."/>
            <person name="Zheng H."/>
            <person name="Liu Q."/>
            <person name="Zhang Y."/>
            <person name="Wang Q."/>
        </authorList>
    </citation>
    <scope>NUCLEOTIDE SEQUENCE [LARGE SCALE GENOMIC DNA]</scope>
    <source>
        <strain evidence="15">080813</strain>
    </source>
</reference>
<dbReference type="Pfam" id="PF00593">
    <property type="entry name" value="TonB_dep_Rec_b-barrel"/>
    <property type="match status" value="1"/>
</dbReference>
<dbReference type="SUPFAM" id="SSF56935">
    <property type="entry name" value="Porins"/>
    <property type="match status" value="1"/>
</dbReference>
<evidence type="ECO:0000256" key="1">
    <source>
        <dbReference type="ARBA" id="ARBA00004571"/>
    </source>
</evidence>
<evidence type="ECO:0000313" key="14">
    <source>
        <dbReference type="EMBL" id="AIJ10251.1"/>
    </source>
</evidence>
<evidence type="ECO:0000313" key="15">
    <source>
        <dbReference type="Proteomes" id="UP000028681"/>
    </source>
</evidence>
<proteinExistence type="inferred from homology"/>
<evidence type="ECO:0000256" key="4">
    <source>
        <dbReference type="ARBA" id="ARBA00022452"/>
    </source>
</evidence>
<dbReference type="InterPro" id="IPR011276">
    <property type="entry name" value="TonB_haem/Hb_rcpt"/>
</dbReference>
<protein>
    <submittedName>
        <fullName evidence="14">TonB-dependent hemin, ferrichrome receptor</fullName>
    </submittedName>
</protein>